<dbReference type="InterPro" id="IPR013563">
    <property type="entry name" value="Oligopep_ABC_C"/>
</dbReference>
<sequence>MPEAKEKILQIRDLDITFRTTAGPVHAIRGVNIDLYKGETVAIVGESGSGKSVTMKAAMGILASNATVTNGSIEYTYRNDGGNMETVDILKKDKKWIRRNVNGKRIAMVFQDPMTSLDPTMSIGKQIMEGMIWHYKTPKAEAWKRSVELLKEVGIEDAEKRMKNYPHQLSGGMRQRVVIAIALSCNPELLICDEPTTALDVTIQAKIIELIRKVQKERGISVIYITHDLGVVAKVADYVNVMYAGKIVEKGLINDIFYDPRHPYTWGLLSAMPDLETDDERLYTIPGSPPNLLHEKPGDAFAPRNKYALVLDDKADPPMFRISDTHYAATWLLDPRAPKVEMPEELKTRLERMKKEAEKYGSEL</sequence>
<comment type="similarity">
    <text evidence="2">Belongs to the ABC transporter superfamily.</text>
</comment>
<protein>
    <submittedName>
        <fullName evidence="9">ABC transporter ATP-binding protein</fullName>
    </submittedName>
</protein>
<evidence type="ECO:0000259" key="8">
    <source>
        <dbReference type="PROSITE" id="PS50893"/>
    </source>
</evidence>
<evidence type="ECO:0000256" key="1">
    <source>
        <dbReference type="ARBA" id="ARBA00004202"/>
    </source>
</evidence>
<comment type="subcellular location">
    <subcellularLocation>
        <location evidence="1">Cell membrane</location>
        <topology evidence="1">Peripheral membrane protein</topology>
    </subcellularLocation>
</comment>
<dbReference type="Gene3D" id="3.40.50.300">
    <property type="entry name" value="P-loop containing nucleotide triphosphate hydrolases"/>
    <property type="match status" value="1"/>
</dbReference>
<dbReference type="NCBIfam" id="TIGR01727">
    <property type="entry name" value="oligo_HPY"/>
    <property type="match status" value="1"/>
</dbReference>
<dbReference type="InterPro" id="IPR017871">
    <property type="entry name" value="ABC_transporter-like_CS"/>
</dbReference>
<evidence type="ECO:0000256" key="6">
    <source>
        <dbReference type="ARBA" id="ARBA00022840"/>
    </source>
</evidence>
<dbReference type="SMART" id="SM00382">
    <property type="entry name" value="AAA"/>
    <property type="match status" value="1"/>
</dbReference>
<evidence type="ECO:0000256" key="7">
    <source>
        <dbReference type="ARBA" id="ARBA00023136"/>
    </source>
</evidence>
<dbReference type="Pfam" id="PF08352">
    <property type="entry name" value="oligo_HPY"/>
    <property type="match status" value="1"/>
</dbReference>
<dbReference type="PANTHER" id="PTHR43297">
    <property type="entry name" value="OLIGOPEPTIDE TRANSPORT ATP-BINDING PROTEIN APPD"/>
    <property type="match status" value="1"/>
</dbReference>
<evidence type="ECO:0000313" key="9">
    <source>
        <dbReference type="EMBL" id="MEQ2365520.1"/>
    </source>
</evidence>
<keyword evidence="3" id="KW-0813">Transport</keyword>
<dbReference type="PANTHER" id="PTHR43297:SF2">
    <property type="entry name" value="DIPEPTIDE TRANSPORT ATP-BINDING PROTEIN DPPD"/>
    <property type="match status" value="1"/>
</dbReference>
<evidence type="ECO:0000256" key="2">
    <source>
        <dbReference type="ARBA" id="ARBA00005417"/>
    </source>
</evidence>
<dbReference type="Proteomes" id="UP001469749">
    <property type="component" value="Unassembled WGS sequence"/>
</dbReference>
<keyword evidence="7" id="KW-0472">Membrane</keyword>
<keyword evidence="4" id="KW-1003">Cell membrane</keyword>
<keyword evidence="6 9" id="KW-0067">ATP-binding</keyword>
<evidence type="ECO:0000256" key="5">
    <source>
        <dbReference type="ARBA" id="ARBA00022741"/>
    </source>
</evidence>
<evidence type="ECO:0000256" key="3">
    <source>
        <dbReference type="ARBA" id="ARBA00022448"/>
    </source>
</evidence>
<keyword evidence="10" id="KW-1185">Reference proteome</keyword>
<reference evidence="9 10" key="1">
    <citation type="submission" date="2024-03" db="EMBL/GenBank/DDBJ databases">
        <title>Human intestinal bacterial collection.</title>
        <authorList>
            <person name="Pauvert C."/>
            <person name="Hitch T.C.A."/>
            <person name="Clavel T."/>
        </authorList>
    </citation>
    <scope>NUCLEOTIDE SEQUENCE [LARGE SCALE GENOMIC DNA]</scope>
    <source>
        <strain evidence="9 10">CLA-AA-H190</strain>
    </source>
</reference>
<dbReference type="SUPFAM" id="SSF52540">
    <property type="entry name" value="P-loop containing nucleoside triphosphate hydrolases"/>
    <property type="match status" value="1"/>
</dbReference>
<evidence type="ECO:0000313" key="10">
    <source>
        <dbReference type="Proteomes" id="UP001469749"/>
    </source>
</evidence>
<keyword evidence="5" id="KW-0547">Nucleotide-binding</keyword>
<dbReference type="InterPro" id="IPR003593">
    <property type="entry name" value="AAA+_ATPase"/>
</dbReference>
<evidence type="ECO:0000256" key="4">
    <source>
        <dbReference type="ARBA" id="ARBA00022475"/>
    </source>
</evidence>
<dbReference type="InterPro" id="IPR050388">
    <property type="entry name" value="ABC_Ni/Peptide_Import"/>
</dbReference>
<dbReference type="EMBL" id="JBBMEK010000127">
    <property type="protein sequence ID" value="MEQ2365520.1"/>
    <property type="molecule type" value="Genomic_DNA"/>
</dbReference>
<dbReference type="InterPro" id="IPR027417">
    <property type="entry name" value="P-loop_NTPase"/>
</dbReference>
<dbReference type="CDD" id="cd03257">
    <property type="entry name" value="ABC_NikE_OppD_transporters"/>
    <property type="match status" value="1"/>
</dbReference>
<dbReference type="PROSITE" id="PS00211">
    <property type="entry name" value="ABC_TRANSPORTER_1"/>
    <property type="match status" value="1"/>
</dbReference>
<comment type="caution">
    <text evidence="9">The sequence shown here is derived from an EMBL/GenBank/DDBJ whole genome shotgun (WGS) entry which is preliminary data.</text>
</comment>
<gene>
    <name evidence="9" type="ORF">WMO25_10465</name>
</gene>
<organism evidence="9 10">
    <name type="scientific">Coprococcus intestinihominis</name>
    <dbReference type="NCBI Taxonomy" id="3133154"/>
    <lineage>
        <taxon>Bacteria</taxon>
        <taxon>Bacillati</taxon>
        <taxon>Bacillota</taxon>
        <taxon>Clostridia</taxon>
        <taxon>Lachnospirales</taxon>
        <taxon>Lachnospiraceae</taxon>
        <taxon>Coprococcus</taxon>
    </lineage>
</organism>
<dbReference type="InterPro" id="IPR003439">
    <property type="entry name" value="ABC_transporter-like_ATP-bd"/>
</dbReference>
<dbReference type="Pfam" id="PF00005">
    <property type="entry name" value="ABC_tran"/>
    <property type="match status" value="1"/>
</dbReference>
<accession>A0ABV1B6C2</accession>
<dbReference type="PROSITE" id="PS50893">
    <property type="entry name" value="ABC_TRANSPORTER_2"/>
    <property type="match status" value="1"/>
</dbReference>
<dbReference type="RefSeq" id="WP_349085276.1">
    <property type="nucleotide sequence ID" value="NZ_JBBMEK010000127.1"/>
</dbReference>
<name>A0ABV1B6C2_9FIRM</name>
<proteinExistence type="inferred from homology"/>
<dbReference type="GO" id="GO:0005524">
    <property type="term" value="F:ATP binding"/>
    <property type="evidence" value="ECO:0007669"/>
    <property type="project" value="UniProtKB-KW"/>
</dbReference>
<feature type="domain" description="ABC transporter" evidence="8">
    <location>
        <begin position="11"/>
        <end position="269"/>
    </location>
</feature>